<dbReference type="EMBL" id="JBHSJF010000008">
    <property type="protein sequence ID" value="MFC5069856.1"/>
    <property type="molecule type" value="Genomic_DNA"/>
</dbReference>
<sequence>MPARASIASVAAAIVFAVILLRMPDTMPGRAIETAALTHLSYEEMAVRGMALRVQTVSGSGNDLILDLLTSSPIPTLDLDPLWSFLGWWLQEASKAIMIRYSIQ</sequence>
<name>A0ABV9Z544_9HYPH</name>
<reference evidence="2" key="1">
    <citation type="journal article" date="2019" name="Int. J. Syst. Evol. Microbiol.">
        <title>The Global Catalogue of Microorganisms (GCM) 10K type strain sequencing project: providing services to taxonomists for standard genome sequencing and annotation.</title>
        <authorList>
            <consortium name="The Broad Institute Genomics Platform"/>
            <consortium name="The Broad Institute Genome Sequencing Center for Infectious Disease"/>
            <person name="Wu L."/>
            <person name="Ma J."/>
        </authorList>
    </citation>
    <scope>NUCLEOTIDE SEQUENCE [LARGE SCALE GENOMIC DNA]</scope>
    <source>
        <strain evidence="2">CGMCC 1.16444</strain>
    </source>
</reference>
<accession>A0ABV9Z544</accession>
<comment type="caution">
    <text evidence="1">The sequence shown here is derived from an EMBL/GenBank/DDBJ whole genome shotgun (WGS) entry which is preliminary data.</text>
</comment>
<dbReference type="RefSeq" id="WP_114957829.1">
    <property type="nucleotide sequence ID" value="NZ_JBHSJF010000008.1"/>
</dbReference>
<proteinExistence type="predicted"/>
<dbReference type="Proteomes" id="UP001595796">
    <property type="component" value="Unassembled WGS sequence"/>
</dbReference>
<organism evidence="1 2">
    <name type="scientific">Flaviflagellibacter deserti</name>
    <dbReference type="NCBI Taxonomy" id="2267266"/>
    <lineage>
        <taxon>Bacteria</taxon>
        <taxon>Pseudomonadati</taxon>
        <taxon>Pseudomonadota</taxon>
        <taxon>Alphaproteobacteria</taxon>
        <taxon>Hyphomicrobiales</taxon>
        <taxon>Flaviflagellibacter</taxon>
    </lineage>
</organism>
<keyword evidence="2" id="KW-1185">Reference proteome</keyword>
<protein>
    <submittedName>
        <fullName evidence="1">Uncharacterized protein</fullName>
    </submittedName>
</protein>
<gene>
    <name evidence="1" type="ORF">ACFPFW_17715</name>
</gene>
<evidence type="ECO:0000313" key="2">
    <source>
        <dbReference type="Proteomes" id="UP001595796"/>
    </source>
</evidence>
<evidence type="ECO:0000313" key="1">
    <source>
        <dbReference type="EMBL" id="MFC5069856.1"/>
    </source>
</evidence>